<dbReference type="InterPro" id="IPR017907">
    <property type="entry name" value="Znf_RING_CS"/>
</dbReference>
<reference evidence="16" key="1">
    <citation type="submission" date="2021-01" db="EMBL/GenBank/DDBJ databases">
        <authorList>
            <person name="Bezrukov I."/>
        </authorList>
    </citation>
    <scope>NUCLEOTIDE SEQUENCE</scope>
</reference>
<evidence type="ECO:0000256" key="7">
    <source>
        <dbReference type="ARBA" id="ARBA00022679"/>
    </source>
</evidence>
<dbReference type="PROSITE" id="PS51873">
    <property type="entry name" value="TRIAD"/>
    <property type="match status" value="1"/>
</dbReference>
<keyword evidence="11" id="KW-0833">Ubl conjugation pathway</keyword>
<accession>A0A8S2A6V5</accession>
<dbReference type="EC" id="2.3.2.31" evidence="6"/>
<comment type="similarity">
    <text evidence="5">Belongs to the RBR family. Ariadne subfamily.</text>
</comment>
<organism evidence="16 17">
    <name type="scientific">Arabidopsis arenosa</name>
    <name type="common">Sand rock-cress</name>
    <name type="synonym">Cardaminopsis arenosa</name>
    <dbReference type="NCBI Taxonomy" id="38785"/>
    <lineage>
        <taxon>Eukaryota</taxon>
        <taxon>Viridiplantae</taxon>
        <taxon>Streptophyta</taxon>
        <taxon>Embryophyta</taxon>
        <taxon>Tracheophyta</taxon>
        <taxon>Spermatophyta</taxon>
        <taxon>Magnoliopsida</taxon>
        <taxon>eudicotyledons</taxon>
        <taxon>Gunneridae</taxon>
        <taxon>Pentapetalae</taxon>
        <taxon>rosids</taxon>
        <taxon>malvids</taxon>
        <taxon>Brassicales</taxon>
        <taxon>Brassicaceae</taxon>
        <taxon>Camelineae</taxon>
        <taxon>Arabidopsis</taxon>
    </lineage>
</organism>
<protein>
    <recommendedName>
        <fullName evidence="6">RBR-type E3 ubiquitin transferase</fullName>
        <ecNumber evidence="6">2.3.2.31</ecNumber>
    </recommendedName>
</protein>
<evidence type="ECO:0000256" key="8">
    <source>
        <dbReference type="ARBA" id="ARBA00022723"/>
    </source>
</evidence>
<proteinExistence type="inferred from homology"/>
<dbReference type="CDD" id="cd22582">
    <property type="entry name" value="BRcat_RBR_unk"/>
    <property type="match status" value="1"/>
</dbReference>
<dbReference type="PROSITE" id="PS00518">
    <property type="entry name" value="ZF_RING_1"/>
    <property type="match status" value="1"/>
</dbReference>
<dbReference type="InterPro" id="IPR013083">
    <property type="entry name" value="Znf_RING/FYVE/PHD"/>
</dbReference>
<feature type="domain" description="RING-type" evidence="14">
    <location>
        <begin position="106"/>
        <end position="152"/>
    </location>
</feature>
<name>A0A8S2A6V5_ARAAE</name>
<gene>
    <name evidence="16" type="ORF">AARE701A_LOCUS9713</name>
</gene>
<dbReference type="GO" id="GO:0061630">
    <property type="term" value="F:ubiquitin protein ligase activity"/>
    <property type="evidence" value="ECO:0007669"/>
    <property type="project" value="UniProtKB-EC"/>
</dbReference>
<dbReference type="Proteomes" id="UP000682877">
    <property type="component" value="Chromosome 4"/>
</dbReference>
<dbReference type="AlphaFoldDB" id="A0A8S2A6V5"/>
<dbReference type="PROSITE" id="PS50089">
    <property type="entry name" value="ZF_RING_2"/>
    <property type="match status" value="1"/>
</dbReference>
<evidence type="ECO:0000256" key="3">
    <source>
        <dbReference type="ARBA" id="ARBA00003976"/>
    </source>
</evidence>
<evidence type="ECO:0000259" key="14">
    <source>
        <dbReference type="PROSITE" id="PS50089"/>
    </source>
</evidence>
<keyword evidence="9" id="KW-0677">Repeat</keyword>
<feature type="domain" description="RING-type" evidence="15">
    <location>
        <begin position="102"/>
        <end position="312"/>
    </location>
</feature>
<comment type="pathway">
    <text evidence="4">Protein modification; protein ubiquitination.</text>
</comment>
<evidence type="ECO:0000256" key="12">
    <source>
        <dbReference type="ARBA" id="ARBA00022833"/>
    </source>
</evidence>
<dbReference type="FunFam" id="3.30.40.10:FF:000230">
    <property type="entry name" value="RBR-type E3 ubiquitin transferase"/>
    <property type="match status" value="1"/>
</dbReference>
<evidence type="ECO:0000256" key="1">
    <source>
        <dbReference type="ARBA" id="ARBA00001798"/>
    </source>
</evidence>
<keyword evidence="7" id="KW-0808">Transferase</keyword>
<dbReference type="InterPro" id="IPR002867">
    <property type="entry name" value="IBR_dom"/>
</dbReference>
<comment type="cofactor">
    <cofactor evidence="2">
        <name>Zn(2+)</name>
        <dbReference type="ChEBI" id="CHEBI:29105"/>
    </cofactor>
</comment>
<evidence type="ECO:0000256" key="10">
    <source>
        <dbReference type="ARBA" id="ARBA00022771"/>
    </source>
</evidence>
<evidence type="ECO:0000256" key="2">
    <source>
        <dbReference type="ARBA" id="ARBA00001947"/>
    </source>
</evidence>
<keyword evidence="8" id="KW-0479">Metal-binding</keyword>
<comment type="catalytic activity">
    <reaction evidence="1">
        <text>[E2 ubiquitin-conjugating enzyme]-S-ubiquitinyl-L-cysteine + [acceptor protein]-L-lysine = [E2 ubiquitin-conjugating enzyme]-L-cysteine + [acceptor protein]-N(6)-ubiquitinyl-L-lysine.</text>
        <dbReference type="EC" id="2.3.2.31"/>
    </reaction>
</comment>
<evidence type="ECO:0000256" key="13">
    <source>
        <dbReference type="PROSITE-ProRule" id="PRU00175"/>
    </source>
</evidence>
<dbReference type="Gene3D" id="1.20.120.1750">
    <property type="match status" value="1"/>
</dbReference>
<comment type="function">
    <text evidence="3">Might act as an E3 ubiquitin-protein ligase, or as part of E3 complex, which accepts ubiquitin from specific E2 ubiquitin-conjugating enzymes and then transfers it to substrates.</text>
</comment>
<dbReference type="Gene3D" id="3.30.40.10">
    <property type="entry name" value="Zinc/RING finger domain, C3HC4 (zinc finger)"/>
    <property type="match status" value="1"/>
</dbReference>
<dbReference type="Pfam" id="PF01485">
    <property type="entry name" value="IBR"/>
    <property type="match status" value="1"/>
</dbReference>
<dbReference type="GO" id="GO:0008270">
    <property type="term" value="F:zinc ion binding"/>
    <property type="evidence" value="ECO:0007669"/>
    <property type="project" value="UniProtKB-KW"/>
</dbReference>
<sequence length="312" mass="36250">MATESMNAATVNDDGDNNSDRFIFSTPLSSRGSTKRDAISVEDYDRDRHLYLRFHSPQTPYKSEFSKYIDLDQYNDEDDDLRILCFTPISIEKGQSYSRRRRSFDCEICVERKPKIESYRINGCSHSYCNDCVSKYIAAKLQDNILSIKCPVFGCSGQLEPDKCRQILPREVFDRWGDALCEALVIRSKRFYCPYKDCSALLFLDESEVKMTESECPHCHRMVCVECGTKWHPEITCEEFQKLAENERERGDILLKNMAESKKWRRCPSCKFYIEKSEGVDWLFATIVELHQRTILIIVIVVGIDNTTSYGE</sequence>
<dbReference type="EMBL" id="LR999454">
    <property type="protein sequence ID" value="CAE6011915.1"/>
    <property type="molecule type" value="Genomic_DNA"/>
</dbReference>
<dbReference type="InterPro" id="IPR031127">
    <property type="entry name" value="E3_UB_ligase_RBR"/>
</dbReference>
<dbReference type="GO" id="GO:0016567">
    <property type="term" value="P:protein ubiquitination"/>
    <property type="evidence" value="ECO:0007669"/>
    <property type="project" value="InterPro"/>
</dbReference>
<keyword evidence="12" id="KW-0862">Zinc</keyword>
<dbReference type="PANTHER" id="PTHR11685">
    <property type="entry name" value="RBR FAMILY RING FINGER AND IBR DOMAIN-CONTAINING"/>
    <property type="match status" value="1"/>
</dbReference>
<evidence type="ECO:0000256" key="4">
    <source>
        <dbReference type="ARBA" id="ARBA00004906"/>
    </source>
</evidence>
<keyword evidence="10 13" id="KW-0863">Zinc-finger</keyword>
<dbReference type="InterPro" id="IPR044066">
    <property type="entry name" value="TRIAD_supradom"/>
</dbReference>
<evidence type="ECO:0000256" key="11">
    <source>
        <dbReference type="ARBA" id="ARBA00022786"/>
    </source>
</evidence>
<dbReference type="SMART" id="SM00647">
    <property type="entry name" value="IBR"/>
    <property type="match status" value="1"/>
</dbReference>
<evidence type="ECO:0000313" key="16">
    <source>
        <dbReference type="EMBL" id="CAE6011915.1"/>
    </source>
</evidence>
<evidence type="ECO:0000256" key="6">
    <source>
        <dbReference type="ARBA" id="ARBA00012251"/>
    </source>
</evidence>
<evidence type="ECO:0000256" key="5">
    <source>
        <dbReference type="ARBA" id="ARBA00005884"/>
    </source>
</evidence>
<dbReference type="SUPFAM" id="SSF57850">
    <property type="entry name" value="RING/U-box"/>
    <property type="match status" value="3"/>
</dbReference>
<dbReference type="InterPro" id="IPR001841">
    <property type="entry name" value="Znf_RING"/>
</dbReference>
<evidence type="ECO:0000313" key="17">
    <source>
        <dbReference type="Proteomes" id="UP000682877"/>
    </source>
</evidence>
<keyword evidence="17" id="KW-1185">Reference proteome</keyword>
<evidence type="ECO:0000256" key="9">
    <source>
        <dbReference type="ARBA" id="ARBA00022737"/>
    </source>
</evidence>
<evidence type="ECO:0000259" key="15">
    <source>
        <dbReference type="PROSITE" id="PS51873"/>
    </source>
</evidence>